<feature type="compositionally biased region" description="Low complexity" evidence="1">
    <location>
        <begin position="331"/>
        <end position="345"/>
    </location>
</feature>
<feature type="compositionally biased region" description="Low complexity" evidence="1">
    <location>
        <begin position="280"/>
        <end position="324"/>
    </location>
</feature>
<dbReference type="EMBL" id="RWJN01000004">
    <property type="protein sequence ID" value="TCD71600.1"/>
    <property type="molecule type" value="Genomic_DNA"/>
</dbReference>
<reference evidence="2 3" key="1">
    <citation type="submission" date="2018-11" db="EMBL/GenBank/DDBJ databases">
        <title>Genome assembly of Steccherinum ochraceum LE-BIN_3174, the white-rot fungus of the Steccherinaceae family (The Residual Polyporoid clade, Polyporales, Basidiomycota).</title>
        <authorList>
            <person name="Fedorova T.V."/>
            <person name="Glazunova O.A."/>
            <person name="Landesman E.O."/>
            <person name="Moiseenko K.V."/>
            <person name="Psurtseva N.V."/>
            <person name="Savinova O.S."/>
            <person name="Shakhova N.V."/>
            <person name="Tyazhelova T.V."/>
            <person name="Vasina D.V."/>
        </authorList>
    </citation>
    <scope>NUCLEOTIDE SEQUENCE [LARGE SCALE GENOMIC DNA]</scope>
    <source>
        <strain evidence="2 3">LE-BIN_3174</strain>
    </source>
</reference>
<evidence type="ECO:0000313" key="3">
    <source>
        <dbReference type="Proteomes" id="UP000292702"/>
    </source>
</evidence>
<feature type="compositionally biased region" description="Low complexity" evidence="1">
    <location>
        <begin position="401"/>
        <end position="413"/>
    </location>
</feature>
<comment type="caution">
    <text evidence="2">The sequence shown here is derived from an EMBL/GenBank/DDBJ whole genome shotgun (WGS) entry which is preliminary data.</text>
</comment>
<evidence type="ECO:0000256" key="1">
    <source>
        <dbReference type="SAM" id="MobiDB-lite"/>
    </source>
</evidence>
<accession>A0A4R0RRR3</accession>
<dbReference type="Proteomes" id="UP000292702">
    <property type="component" value="Unassembled WGS sequence"/>
</dbReference>
<sequence length="430" mass="40916">MHVVVALPTPIAYQSLNPRQSLEESIDPVTCQLLGQSLAIADPGSDPLSLAMSSSSSLTRSPNGVNPNTLALLRQCEEAQARSRANSNLGVLADGADGNAATTGAGTRGRHGAIPPPTPANAERVQNNVAANENAREGPSARPAGTATPNNRKAVAMGVSSPDVRPGSTTTTTTTPADPDPPGFESIEETNTNAQAGSSATAGGDGGDGTANANSASRLVNPKPVNPAPAPAAAGPPGSGAPTLNPQANSLAATNSPAAADSNSAAVSTEPPATANSNIATGTPNANSAAPAGSSSTANGSSASSSSGTGATANSNAAGFSAAPSGGGRGATAAPGGLGFNAVGLNGLGGGLPGGSALPAAPAALPAAPAGVPNVPGAPPSQDVGEFVPSERQADSLESSTAGGATNVANTAAPCEDGDVTVCSDTTTGA</sequence>
<feature type="compositionally biased region" description="Low complexity" evidence="1">
    <location>
        <begin position="93"/>
        <end position="105"/>
    </location>
</feature>
<dbReference type="AlphaFoldDB" id="A0A4R0RRR3"/>
<feature type="compositionally biased region" description="Low complexity" evidence="1">
    <location>
        <begin position="231"/>
        <end position="268"/>
    </location>
</feature>
<feature type="region of interest" description="Disordered" evidence="1">
    <location>
        <begin position="93"/>
        <end position="430"/>
    </location>
</feature>
<organism evidence="2 3">
    <name type="scientific">Steccherinum ochraceum</name>
    <dbReference type="NCBI Taxonomy" id="92696"/>
    <lineage>
        <taxon>Eukaryota</taxon>
        <taxon>Fungi</taxon>
        <taxon>Dikarya</taxon>
        <taxon>Basidiomycota</taxon>
        <taxon>Agaricomycotina</taxon>
        <taxon>Agaricomycetes</taxon>
        <taxon>Polyporales</taxon>
        <taxon>Steccherinaceae</taxon>
        <taxon>Steccherinum</taxon>
    </lineage>
</organism>
<gene>
    <name evidence="2" type="ORF">EIP91_007347</name>
</gene>
<feature type="compositionally biased region" description="Low complexity" evidence="1">
    <location>
        <begin position="190"/>
        <end position="202"/>
    </location>
</feature>
<evidence type="ECO:0000313" key="2">
    <source>
        <dbReference type="EMBL" id="TCD71600.1"/>
    </source>
</evidence>
<feature type="compositionally biased region" description="Low complexity" evidence="1">
    <location>
        <begin position="355"/>
        <end position="375"/>
    </location>
</feature>
<name>A0A4R0RRR3_9APHY</name>
<proteinExistence type="predicted"/>
<keyword evidence="3" id="KW-1185">Reference proteome</keyword>
<protein>
    <submittedName>
        <fullName evidence="2">Uncharacterized protein</fullName>
    </submittedName>
</protein>